<evidence type="ECO:0000256" key="7">
    <source>
        <dbReference type="ARBA" id="ARBA00023136"/>
    </source>
</evidence>
<dbReference type="GO" id="GO:0005886">
    <property type="term" value="C:plasma membrane"/>
    <property type="evidence" value="ECO:0007669"/>
    <property type="project" value="UniProtKB-SubCell"/>
</dbReference>
<gene>
    <name evidence="10" type="ORF">SAMN05216229_106234</name>
</gene>
<comment type="similarity">
    <text evidence="2">Belongs to the CitM (TC 2.A.11) transporter family.</text>
</comment>
<dbReference type="InterPro" id="IPR051475">
    <property type="entry name" value="Diverse_Ion_Transporter"/>
</dbReference>
<keyword evidence="3" id="KW-0813">Transport</keyword>
<feature type="transmembrane region" description="Helical" evidence="8">
    <location>
        <begin position="220"/>
        <end position="240"/>
    </location>
</feature>
<keyword evidence="11" id="KW-1185">Reference proteome</keyword>
<evidence type="ECO:0000256" key="2">
    <source>
        <dbReference type="ARBA" id="ARBA00009843"/>
    </source>
</evidence>
<dbReference type="Pfam" id="PF03600">
    <property type="entry name" value="CitMHS"/>
    <property type="match status" value="1"/>
</dbReference>
<evidence type="ECO:0000256" key="1">
    <source>
        <dbReference type="ARBA" id="ARBA00004651"/>
    </source>
</evidence>
<dbReference type="OrthoDB" id="9809303at2"/>
<feature type="domain" description="Citrate transporter-like" evidence="9">
    <location>
        <begin position="18"/>
        <end position="364"/>
    </location>
</feature>
<dbReference type="InterPro" id="IPR004680">
    <property type="entry name" value="Cit_transptr-like_dom"/>
</dbReference>
<feature type="transmembrane region" description="Helical" evidence="8">
    <location>
        <begin position="6"/>
        <end position="39"/>
    </location>
</feature>
<dbReference type="InterPro" id="IPR000802">
    <property type="entry name" value="Arsenical_pump_ArsB"/>
</dbReference>
<dbReference type="Proteomes" id="UP000243084">
    <property type="component" value="Unassembled WGS sequence"/>
</dbReference>
<evidence type="ECO:0000256" key="4">
    <source>
        <dbReference type="ARBA" id="ARBA00022475"/>
    </source>
</evidence>
<name>A0A1I5TPZ6_9GAMM</name>
<dbReference type="GO" id="GO:0015105">
    <property type="term" value="F:arsenite transmembrane transporter activity"/>
    <property type="evidence" value="ECO:0007669"/>
    <property type="project" value="InterPro"/>
</dbReference>
<keyword evidence="5 8" id="KW-0812">Transmembrane</keyword>
<sequence length="446" mass="46523">MTDLQIYLTLGVFTAVILAIAFDVIDMAVATLLGVGVLLVSGILREDELDAAMRMAGGPISLLFGGMVVARVLGSTGIFERVGGIYLRASGGSGKRFLILLVLLVAPVCAFLPNATTVILLAPVIISVARALKVDFVGPMVLTAIVSNAAGMLTLVGDPATFLVGSSIGMSFVQYLQMVSLAGLLAVLVVIPLLPWLMPEVWKTRVALPPPEPPVPLKRPGFALLALAVLALMVGLFLFGEQLPVRIVPPAVAIIAASLALLVVYSVHIEPVEAVLRDIDWKTLVFLGAIFCLVQAFTQTGLLQGFALKLHAWFGTEFTLVALALLAGIGVLSSLLANIPVVAAALVMTKGYLVAAEAVPEIALAASFTDWPAATLPVFIALMFGATLGGNATLIGASANIVTVGICAGQGEKVTFVRFSRYGVPITLVQLTVSALYVVALFWLAG</sequence>
<feature type="transmembrane region" description="Helical" evidence="8">
    <location>
        <begin position="99"/>
        <end position="124"/>
    </location>
</feature>
<dbReference type="PANTHER" id="PTHR43568">
    <property type="entry name" value="P PROTEIN"/>
    <property type="match status" value="1"/>
</dbReference>
<feature type="transmembrane region" description="Helical" evidence="8">
    <location>
        <begin position="136"/>
        <end position="155"/>
    </location>
</feature>
<dbReference type="AlphaFoldDB" id="A0A1I5TPZ6"/>
<evidence type="ECO:0000313" key="10">
    <source>
        <dbReference type="EMBL" id="SFP85120.1"/>
    </source>
</evidence>
<feature type="transmembrane region" description="Helical" evidence="8">
    <location>
        <begin position="60"/>
        <end position="79"/>
    </location>
</feature>
<organism evidence="10 11">
    <name type="scientific">Geopseudomonas sagittaria</name>
    <dbReference type="NCBI Taxonomy" id="1135990"/>
    <lineage>
        <taxon>Bacteria</taxon>
        <taxon>Pseudomonadati</taxon>
        <taxon>Pseudomonadota</taxon>
        <taxon>Gammaproteobacteria</taxon>
        <taxon>Pseudomonadales</taxon>
        <taxon>Pseudomonadaceae</taxon>
        <taxon>Geopseudomonas</taxon>
    </lineage>
</organism>
<evidence type="ECO:0000313" key="11">
    <source>
        <dbReference type="Proteomes" id="UP000243084"/>
    </source>
</evidence>
<accession>A0A1I5TPZ6</accession>
<proteinExistence type="inferred from homology"/>
<keyword evidence="6 8" id="KW-1133">Transmembrane helix</keyword>
<dbReference type="RefSeq" id="WP_092430787.1">
    <property type="nucleotide sequence ID" value="NZ_FOXM01000006.1"/>
</dbReference>
<keyword evidence="7 8" id="KW-0472">Membrane</keyword>
<reference evidence="11" key="1">
    <citation type="submission" date="2016-10" db="EMBL/GenBank/DDBJ databases">
        <authorList>
            <person name="Varghese N."/>
            <person name="Submissions S."/>
        </authorList>
    </citation>
    <scope>NUCLEOTIDE SEQUENCE [LARGE SCALE GENOMIC DNA]</scope>
    <source>
        <strain evidence="11">JCM 18195</strain>
    </source>
</reference>
<dbReference type="PRINTS" id="PR00758">
    <property type="entry name" value="ARSENICPUMP"/>
</dbReference>
<keyword evidence="4" id="KW-1003">Cell membrane</keyword>
<dbReference type="PANTHER" id="PTHR43568:SF1">
    <property type="entry name" value="P PROTEIN"/>
    <property type="match status" value="1"/>
</dbReference>
<protein>
    <submittedName>
        <fullName evidence="10">Na+/H+ antiporter NhaD</fullName>
    </submittedName>
</protein>
<feature type="transmembrane region" description="Helical" evidence="8">
    <location>
        <begin position="175"/>
        <end position="199"/>
    </location>
</feature>
<evidence type="ECO:0000259" key="9">
    <source>
        <dbReference type="Pfam" id="PF03600"/>
    </source>
</evidence>
<feature type="transmembrane region" description="Helical" evidence="8">
    <location>
        <begin position="246"/>
        <end position="267"/>
    </location>
</feature>
<feature type="transmembrane region" description="Helical" evidence="8">
    <location>
        <begin position="318"/>
        <end position="347"/>
    </location>
</feature>
<evidence type="ECO:0000256" key="8">
    <source>
        <dbReference type="SAM" id="Phobius"/>
    </source>
</evidence>
<feature type="transmembrane region" description="Helical" evidence="8">
    <location>
        <begin position="279"/>
        <end position="298"/>
    </location>
</feature>
<evidence type="ECO:0000256" key="3">
    <source>
        <dbReference type="ARBA" id="ARBA00022448"/>
    </source>
</evidence>
<comment type="subcellular location">
    <subcellularLocation>
        <location evidence="1">Cell membrane</location>
        <topology evidence="1">Multi-pass membrane protein</topology>
    </subcellularLocation>
</comment>
<dbReference type="EMBL" id="FOXM01000006">
    <property type="protein sequence ID" value="SFP85120.1"/>
    <property type="molecule type" value="Genomic_DNA"/>
</dbReference>
<evidence type="ECO:0000256" key="5">
    <source>
        <dbReference type="ARBA" id="ARBA00022692"/>
    </source>
</evidence>
<feature type="transmembrane region" description="Helical" evidence="8">
    <location>
        <begin position="422"/>
        <end position="445"/>
    </location>
</feature>
<evidence type="ECO:0000256" key="6">
    <source>
        <dbReference type="ARBA" id="ARBA00022989"/>
    </source>
</evidence>